<accession>A0A7W8G7F4</accession>
<sequence>MGVDIQYWYDNNISFSTIKDLKFHLERYLDCRISIFCMQGDSDEWFSLFPKTGKYKYTSLCSVVALNKSEYFLEIVDSDNKIKDFENQNISELFKTRQIELFLRSVLDDIEVYIYPKTLKIYSDFLCFPGRMFSFIETIENPEEGFTEDYLKILYRINSFVKAFNSNSILMVGDTQSINWENIDEDLEEGWTSISEVLEKYKPRGIKIITEEMVLNKQLEPCDNEEEVYNHVYFFQFNNLLEHLKPCEFREEDEEEEVYIEKAPAVFLEVSITDLEYKPEKPSKTALRIAKKLNSDYEYTTEKLFYNVKQELMSIEKLYKNRWEKFVERAKSLDFNKLTNYFKYSKGTGKVYALEYRNVDFSISASLWCPDKKEKCPKDFVSLIDEIFEYAANLPENCISFGSFRMVGVPVKTQKEVNESRKKTDLPKYTVEGYSDEDIDRMLRT</sequence>
<name>A0A7W8G7F4_9SPIR</name>
<protein>
    <submittedName>
        <fullName evidence="1">Uncharacterized protein</fullName>
    </submittedName>
</protein>
<dbReference type="EMBL" id="JACHFQ010000002">
    <property type="protein sequence ID" value="MBB5225206.1"/>
    <property type="molecule type" value="Genomic_DNA"/>
</dbReference>
<keyword evidence="2" id="KW-1185">Reference proteome</keyword>
<gene>
    <name evidence="1" type="ORF">HNP76_000550</name>
</gene>
<evidence type="ECO:0000313" key="2">
    <source>
        <dbReference type="Proteomes" id="UP000518887"/>
    </source>
</evidence>
<dbReference type="AlphaFoldDB" id="A0A7W8G7F4"/>
<reference evidence="1 2" key="1">
    <citation type="submission" date="2020-08" db="EMBL/GenBank/DDBJ databases">
        <title>Genomic Encyclopedia of Type Strains, Phase IV (KMG-IV): sequencing the most valuable type-strain genomes for metagenomic binning, comparative biology and taxonomic classification.</title>
        <authorList>
            <person name="Goeker M."/>
        </authorList>
    </citation>
    <scope>NUCLEOTIDE SEQUENCE [LARGE SCALE GENOMIC DNA]</scope>
    <source>
        <strain evidence="1 2">DSM 103462</strain>
    </source>
</reference>
<dbReference type="RefSeq" id="WP_184657261.1">
    <property type="nucleotide sequence ID" value="NZ_CP031518.1"/>
</dbReference>
<organism evidence="1 2">
    <name type="scientific">Treponema ruminis</name>
    <dbReference type="NCBI Taxonomy" id="744515"/>
    <lineage>
        <taxon>Bacteria</taxon>
        <taxon>Pseudomonadati</taxon>
        <taxon>Spirochaetota</taxon>
        <taxon>Spirochaetia</taxon>
        <taxon>Spirochaetales</taxon>
        <taxon>Treponemataceae</taxon>
        <taxon>Treponema</taxon>
    </lineage>
</organism>
<evidence type="ECO:0000313" key="1">
    <source>
        <dbReference type="EMBL" id="MBB5225206.1"/>
    </source>
</evidence>
<comment type="caution">
    <text evidence="1">The sequence shown here is derived from an EMBL/GenBank/DDBJ whole genome shotgun (WGS) entry which is preliminary data.</text>
</comment>
<dbReference type="Proteomes" id="UP000518887">
    <property type="component" value="Unassembled WGS sequence"/>
</dbReference>
<proteinExistence type="predicted"/>